<sequence length="153" mass="15922">MSFGDLLRWLLPCLPSAKQIEDDKLDSVNSGPQSAASLKVSSDTSADGIKQPGLEYSEKLAVPASAACTPSGLSVPNDAAAPKRPKPLRRLTGRFRARIAIHVPPPAAEDISEGDPVSGALQGKPQKPFSGIKSVVKGGSAPKPTKPKPKPKP</sequence>
<evidence type="ECO:0000313" key="2">
    <source>
        <dbReference type="EMBL" id="TFY69333.1"/>
    </source>
</evidence>
<reference evidence="2 3" key="1">
    <citation type="submission" date="2019-02" db="EMBL/GenBank/DDBJ databases">
        <title>Genome sequencing of the rare red list fungi Dentipellis fragilis.</title>
        <authorList>
            <person name="Buettner E."/>
            <person name="Kellner H."/>
        </authorList>
    </citation>
    <scope>NUCLEOTIDE SEQUENCE [LARGE SCALE GENOMIC DNA]</scope>
    <source>
        <strain evidence="2 3">DSM 105465</strain>
    </source>
</reference>
<proteinExistence type="predicted"/>
<feature type="region of interest" description="Disordered" evidence="1">
    <location>
        <begin position="67"/>
        <end position="89"/>
    </location>
</feature>
<evidence type="ECO:0000313" key="3">
    <source>
        <dbReference type="Proteomes" id="UP000298327"/>
    </source>
</evidence>
<dbReference type="EMBL" id="SEOQ01000139">
    <property type="protein sequence ID" value="TFY69333.1"/>
    <property type="molecule type" value="Genomic_DNA"/>
</dbReference>
<comment type="caution">
    <text evidence="2">The sequence shown here is derived from an EMBL/GenBank/DDBJ whole genome shotgun (WGS) entry which is preliminary data.</text>
</comment>
<dbReference type="OrthoDB" id="10379354at2759"/>
<dbReference type="Proteomes" id="UP000298327">
    <property type="component" value="Unassembled WGS sequence"/>
</dbReference>
<name>A0A4Y9Z649_9AGAM</name>
<protein>
    <submittedName>
        <fullName evidence="2">Uncharacterized protein</fullName>
    </submittedName>
</protein>
<feature type="compositionally biased region" description="Polar residues" evidence="1">
    <location>
        <begin position="27"/>
        <end position="45"/>
    </location>
</feature>
<dbReference type="AlphaFoldDB" id="A0A4Y9Z649"/>
<evidence type="ECO:0000256" key="1">
    <source>
        <dbReference type="SAM" id="MobiDB-lite"/>
    </source>
</evidence>
<feature type="region of interest" description="Disordered" evidence="1">
    <location>
        <begin position="105"/>
        <end position="153"/>
    </location>
</feature>
<gene>
    <name evidence="2" type="ORF">EVG20_g3194</name>
</gene>
<feature type="region of interest" description="Disordered" evidence="1">
    <location>
        <begin position="23"/>
        <end position="52"/>
    </location>
</feature>
<keyword evidence="3" id="KW-1185">Reference proteome</keyword>
<accession>A0A4Y9Z649</accession>
<organism evidence="2 3">
    <name type="scientific">Dentipellis fragilis</name>
    <dbReference type="NCBI Taxonomy" id="205917"/>
    <lineage>
        <taxon>Eukaryota</taxon>
        <taxon>Fungi</taxon>
        <taxon>Dikarya</taxon>
        <taxon>Basidiomycota</taxon>
        <taxon>Agaricomycotina</taxon>
        <taxon>Agaricomycetes</taxon>
        <taxon>Russulales</taxon>
        <taxon>Hericiaceae</taxon>
        <taxon>Dentipellis</taxon>
    </lineage>
</organism>